<organism evidence="2 3">
    <name type="scientific">Vicia faba</name>
    <name type="common">Broad bean</name>
    <name type="synonym">Faba vulgaris</name>
    <dbReference type="NCBI Taxonomy" id="3906"/>
    <lineage>
        <taxon>Eukaryota</taxon>
        <taxon>Viridiplantae</taxon>
        <taxon>Streptophyta</taxon>
        <taxon>Embryophyta</taxon>
        <taxon>Tracheophyta</taxon>
        <taxon>Spermatophyta</taxon>
        <taxon>Magnoliopsida</taxon>
        <taxon>eudicotyledons</taxon>
        <taxon>Gunneridae</taxon>
        <taxon>Pentapetalae</taxon>
        <taxon>rosids</taxon>
        <taxon>fabids</taxon>
        <taxon>Fabales</taxon>
        <taxon>Fabaceae</taxon>
        <taxon>Papilionoideae</taxon>
        <taxon>50 kb inversion clade</taxon>
        <taxon>NPAAA clade</taxon>
        <taxon>Hologalegina</taxon>
        <taxon>IRL clade</taxon>
        <taxon>Fabeae</taxon>
        <taxon>Vicia</taxon>
    </lineage>
</organism>
<accession>A0AAV1AXT3</accession>
<feature type="compositionally biased region" description="Low complexity" evidence="1">
    <location>
        <begin position="180"/>
        <end position="191"/>
    </location>
</feature>
<proteinExistence type="predicted"/>
<evidence type="ECO:0000313" key="3">
    <source>
        <dbReference type="Proteomes" id="UP001157006"/>
    </source>
</evidence>
<protein>
    <submittedName>
        <fullName evidence="2">Uncharacterized protein</fullName>
    </submittedName>
</protein>
<sequence>METRRKKVDEEFVESSDDDGSGDWNPSEKLWDESIVQESQSNTTETVHRKRMEVEETFNAKARMEAAAQEKVVGNYAQTLEKKNQFSDFIGFEETNNNPQLEILPDEYGGEFKLGEWENGKNCGVGQKALLDVGVDYCAKNKTKVKRPNFSRQQKPTVTGYKNKGNSNGASGNWDRNIPSSSKGGSFSSCGVPSQSSEASSLCSKSQKGTKSPKGN</sequence>
<feature type="region of interest" description="Disordered" evidence="1">
    <location>
        <begin position="1"/>
        <end position="48"/>
    </location>
</feature>
<evidence type="ECO:0000256" key="1">
    <source>
        <dbReference type="SAM" id="MobiDB-lite"/>
    </source>
</evidence>
<evidence type="ECO:0000313" key="2">
    <source>
        <dbReference type="EMBL" id="CAI8614974.1"/>
    </source>
</evidence>
<feature type="compositionally biased region" description="Polar residues" evidence="1">
    <location>
        <begin position="36"/>
        <end position="45"/>
    </location>
</feature>
<keyword evidence="3" id="KW-1185">Reference proteome</keyword>
<reference evidence="2 3" key="1">
    <citation type="submission" date="2023-01" db="EMBL/GenBank/DDBJ databases">
        <authorList>
            <person name="Kreplak J."/>
        </authorList>
    </citation>
    <scope>NUCLEOTIDE SEQUENCE [LARGE SCALE GENOMIC DNA]</scope>
</reference>
<feature type="compositionally biased region" description="Low complexity" evidence="1">
    <location>
        <begin position="160"/>
        <end position="173"/>
    </location>
</feature>
<dbReference type="EMBL" id="OX451740">
    <property type="protein sequence ID" value="CAI8614974.1"/>
    <property type="molecule type" value="Genomic_DNA"/>
</dbReference>
<feature type="region of interest" description="Disordered" evidence="1">
    <location>
        <begin position="146"/>
        <end position="216"/>
    </location>
</feature>
<feature type="compositionally biased region" description="Polar residues" evidence="1">
    <location>
        <begin position="192"/>
        <end position="216"/>
    </location>
</feature>
<feature type="compositionally biased region" description="Basic and acidic residues" evidence="1">
    <location>
        <begin position="1"/>
        <end position="10"/>
    </location>
</feature>
<dbReference type="AlphaFoldDB" id="A0AAV1AXT3"/>
<dbReference type="Proteomes" id="UP001157006">
    <property type="component" value="Chromosome 5"/>
</dbReference>
<feature type="compositionally biased region" description="Acidic residues" evidence="1">
    <location>
        <begin position="11"/>
        <end position="21"/>
    </location>
</feature>
<gene>
    <name evidence="2" type="ORF">VFH_V156400</name>
</gene>
<name>A0AAV1AXT3_VICFA</name>